<dbReference type="EMBL" id="KN824315">
    <property type="protein sequence ID" value="KIM25295.1"/>
    <property type="molecule type" value="Genomic_DNA"/>
</dbReference>
<protein>
    <recommendedName>
        <fullName evidence="3">NB-ARC domain-containing protein</fullName>
    </recommendedName>
</protein>
<dbReference type="OrthoDB" id="1658288at2759"/>
<organism evidence="1 2">
    <name type="scientific">Serendipita vermifera MAFF 305830</name>
    <dbReference type="NCBI Taxonomy" id="933852"/>
    <lineage>
        <taxon>Eukaryota</taxon>
        <taxon>Fungi</taxon>
        <taxon>Dikarya</taxon>
        <taxon>Basidiomycota</taxon>
        <taxon>Agaricomycotina</taxon>
        <taxon>Agaricomycetes</taxon>
        <taxon>Sebacinales</taxon>
        <taxon>Serendipitaceae</taxon>
        <taxon>Serendipita</taxon>
    </lineage>
</organism>
<feature type="non-terminal residue" evidence="1">
    <location>
        <position position="392"/>
    </location>
</feature>
<feature type="non-terminal residue" evidence="1">
    <location>
        <position position="1"/>
    </location>
</feature>
<accession>A0A0C3AL30</accession>
<keyword evidence="2" id="KW-1185">Reference proteome</keyword>
<name>A0A0C3AL30_SERVB</name>
<dbReference type="Proteomes" id="UP000054097">
    <property type="component" value="Unassembled WGS sequence"/>
</dbReference>
<dbReference type="HOGENOM" id="CLU_000288_125_0_1"/>
<sequence length="392" mass="44535">VGGCGKTQLILKFMKEHEIDFPFQIFIDGSSEERIRADILYNVRSLGTEHSQKGFEDCLLFLSSQSDNRVRLLLYDNVDDPELDLSPLLPRGDSCVIAITSRNDLLGDLHPEAHLRLDIMALEEAVELLLRGHKDPHISADQARTDAVAIAEALGYLPVALQQACAYMRQTKCSAHAYLGRLSTSRTKLLRQPIKQQLNARAISTYAAFETSFVKLPEDTKKLLRLLSQFHWSGFPLELVTIGAKYQFEQYEEAEFPHRNEFHIGKKMLRDIFLRNGEWDIINLDTMTLSLQNYSLVSLTPSVGTVLLQMHPLVHEWVRIFIPENEVDVYQSASVLLLALGARKDWTAATQYLPSHVTHMSHRWKSLNLNDATAFRSILYQNGAYRGAVDLQ</sequence>
<evidence type="ECO:0000313" key="2">
    <source>
        <dbReference type="Proteomes" id="UP000054097"/>
    </source>
</evidence>
<dbReference type="SUPFAM" id="SSF52540">
    <property type="entry name" value="P-loop containing nucleoside triphosphate hydrolases"/>
    <property type="match status" value="1"/>
</dbReference>
<evidence type="ECO:0008006" key="3">
    <source>
        <dbReference type="Google" id="ProtNLM"/>
    </source>
</evidence>
<reference evidence="2" key="2">
    <citation type="submission" date="2015-01" db="EMBL/GenBank/DDBJ databases">
        <title>Evolutionary Origins and Diversification of the Mycorrhizal Mutualists.</title>
        <authorList>
            <consortium name="DOE Joint Genome Institute"/>
            <consortium name="Mycorrhizal Genomics Consortium"/>
            <person name="Kohler A."/>
            <person name="Kuo A."/>
            <person name="Nagy L.G."/>
            <person name="Floudas D."/>
            <person name="Copeland A."/>
            <person name="Barry K.W."/>
            <person name="Cichocki N."/>
            <person name="Veneault-Fourrey C."/>
            <person name="LaButti K."/>
            <person name="Lindquist E.A."/>
            <person name="Lipzen A."/>
            <person name="Lundell T."/>
            <person name="Morin E."/>
            <person name="Murat C."/>
            <person name="Riley R."/>
            <person name="Ohm R."/>
            <person name="Sun H."/>
            <person name="Tunlid A."/>
            <person name="Henrissat B."/>
            <person name="Grigoriev I.V."/>
            <person name="Hibbett D.S."/>
            <person name="Martin F."/>
        </authorList>
    </citation>
    <scope>NUCLEOTIDE SEQUENCE [LARGE SCALE GENOMIC DNA]</scope>
    <source>
        <strain evidence="2">MAFF 305830</strain>
    </source>
</reference>
<proteinExistence type="predicted"/>
<dbReference type="AlphaFoldDB" id="A0A0C3AL30"/>
<evidence type="ECO:0000313" key="1">
    <source>
        <dbReference type="EMBL" id="KIM25295.1"/>
    </source>
</evidence>
<gene>
    <name evidence="1" type="ORF">M408DRAFT_52795</name>
</gene>
<dbReference type="Gene3D" id="3.40.50.300">
    <property type="entry name" value="P-loop containing nucleotide triphosphate hydrolases"/>
    <property type="match status" value="1"/>
</dbReference>
<dbReference type="InterPro" id="IPR027417">
    <property type="entry name" value="P-loop_NTPase"/>
</dbReference>
<reference evidence="1 2" key="1">
    <citation type="submission" date="2014-04" db="EMBL/GenBank/DDBJ databases">
        <authorList>
            <consortium name="DOE Joint Genome Institute"/>
            <person name="Kuo A."/>
            <person name="Zuccaro A."/>
            <person name="Kohler A."/>
            <person name="Nagy L.G."/>
            <person name="Floudas D."/>
            <person name="Copeland A."/>
            <person name="Barry K.W."/>
            <person name="Cichocki N."/>
            <person name="Veneault-Fourrey C."/>
            <person name="LaButti K."/>
            <person name="Lindquist E.A."/>
            <person name="Lipzen A."/>
            <person name="Lundell T."/>
            <person name="Morin E."/>
            <person name="Murat C."/>
            <person name="Sun H."/>
            <person name="Tunlid A."/>
            <person name="Henrissat B."/>
            <person name="Grigoriev I.V."/>
            <person name="Hibbett D.S."/>
            <person name="Martin F."/>
            <person name="Nordberg H.P."/>
            <person name="Cantor M.N."/>
            <person name="Hua S.X."/>
        </authorList>
    </citation>
    <scope>NUCLEOTIDE SEQUENCE [LARGE SCALE GENOMIC DNA]</scope>
    <source>
        <strain evidence="1 2">MAFF 305830</strain>
    </source>
</reference>